<evidence type="ECO:0000259" key="2">
    <source>
        <dbReference type="PROSITE" id="PS50004"/>
    </source>
</evidence>
<dbReference type="InterPro" id="IPR015655">
    <property type="entry name" value="PP2C"/>
</dbReference>
<dbReference type="InterPro" id="IPR001932">
    <property type="entry name" value="PPM-type_phosphatase-like_dom"/>
</dbReference>
<evidence type="ECO:0000313" key="6">
    <source>
        <dbReference type="Proteomes" id="UP001152797"/>
    </source>
</evidence>
<dbReference type="Pfam" id="PF00481">
    <property type="entry name" value="PP2C"/>
    <property type="match status" value="2"/>
</dbReference>
<dbReference type="EMBL" id="CAMXCT030001557">
    <property type="protein sequence ID" value="CAL4778485.1"/>
    <property type="molecule type" value="Genomic_DNA"/>
</dbReference>
<feature type="compositionally biased region" description="Basic and acidic residues" evidence="1">
    <location>
        <begin position="786"/>
        <end position="828"/>
    </location>
</feature>
<dbReference type="InterPro" id="IPR000008">
    <property type="entry name" value="C2_dom"/>
</dbReference>
<dbReference type="SMART" id="SM00332">
    <property type="entry name" value="PP2Cc"/>
    <property type="match status" value="1"/>
</dbReference>
<dbReference type="PROSITE" id="PS50004">
    <property type="entry name" value="C2"/>
    <property type="match status" value="1"/>
</dbReference>
<feature type="domain" description="PPM-type phosphatase" evidence="3">
    <location>
        <begin position="1317"/>
        <end position="1571"/>
    </location>
</feature>
<dbReference type="Gene3D" id="4.10.1060.50">
    <property type="match status" value="1"/>
</dbReference>
<dbReference type="InterPro" id="IPR038587">
    <property type="entry name" value="Ribosomal_eL40_sf"/>
</dbReference>
<feature type="domain" description="PPM-type phosphatase" evidence="3">
    <location>
        <begin position="935"/>
        <end position="1216"/>
    </location>
</feature>
<dbReference type="PROSITE" id="PS51746">
    <property type="entry name" value="PPM_2"/>
    <property type="match status" value="2"/>
</dbReference>
<feature type="region of interest" description="Disordered" evidence="1">
    <location>
        <begin position="215"/>
        <end position="298"/>
    </location>
</feature>
<dbReference type="InterPro" id="IPR026870">
    <property type="entry name" value="Zinc_ribbon_dom"/>
</dbReference>
<sequence length="1709" mass="184638">MSIMDFFSSHGSAAGPAATAHERPMASNTAAASASPHTEPNALASMSSAGGGHDMDESPQALDQWNTMVESGFITEQVQVRISKLLDLPRRFEGGRPVPYQILASDDERVLGRLSRLGGVAPAEQKKETVDLMEAKGIMNLKTSSAIIILELLYEDGVAIASCSLSRMDPRSAKKNTYGVEDQRSASAICGVELTIFEGRQDLPEDLAQTQLPSAASIGSSIHQPTRQRGTMPTMPPDIPPATPSGPSGPVRRRSAAPMAPETPPVGFPPGAGEAPPPSKAMPAPSFSLGPSGAPPHAAVPAPPPVNWMPAPVNRMGGACGASCPAPIGRELTLQVTQLMDMPSRQGQRYVVRVLDNVGQLAATKQVGDPFATYAQTVLIKTDGILPLRTESYFLTVQVDYADGNTIGSCQIFRPDPRSEKSSRYLLTDAAGQSANCGIELQVFEGKKAQVHARMGANLDSGMRVVGRLQLRILAAFRLRDLSGAPPSAFVKAKVGQTEHRTLTVESSQDPIWSTSNLFTFPVTAMDGELEMEVVNSSVNSTEVLGTLSLALWNVPSGQWLQRREKLRRDAGELEYAFLFEPAKVSTQLAGDMVGKVPAPPAAPFFQHQRLMEGPYGGAPPGWQSDQMVPLPPGSLMVGELVLPPLMAGWENAMGPRAPLRSLPPPPEKEEPRLEEHQMLFPDMFHFDRDDHEAEELWLKPPERSKVDSFFGADRDFEVLALTAEKWRAPVITPLDVDVFHDKVFPDMDVSVLQPRRKEVPVKEVKTKVTERRTKGLPEVPVDGWMENKPKQNLKIKDQEPRQPLRPLEDETQRSYDNEEARDAEGRKAKAPCISPIMEARNRRRDAKLKVEREMVRPEQARDIEQQLLSPEMISLDPELRPGNFRAQVISHLGGEEPGRERRVWVRSSTEDAQIMEVPRDSQEWLEPFQSEEMHVGLSSLPGKRGSMDPLPCQDCCSLTEFESNDVLYVVCDGHGPFGHLVAFRVAQSLPHAFEKHSAAQPEPALVDAFREAALDLAAFADGNMVDISSSGCSCSVVLRRGSDVLIASLGDCRTLAAAVSEKSQRVDFVTAAHSTDVRELQRVRNTGAKLIQVPPNSGHVRIFTPGERTPGLYTTRSLGDSSAEALGVLREPEFRQMSFSRTSGLILLGTGGFWEVLDHRSGPGLEAVQFLLSAGRLRECGPQFAAGSLTEELKERWQQATDGCYDDLSCILLHWSRPGHPSDAARLSEAAVAAVPATGGRPLASSQPGAASVPTPLSATSLEPAELPDVSLCPAALQAQLLGDAVAGAWRREPMPGQRLRLQRLDAEGLAQALPEFQADCPAEVAVRQSSQDCFSITRKIGGLTVYVVCTGHGPWGKVVSFRAAQSIPKLLLEATEAATEQLLARAVKFATCELKQFAEKNGYDLRHSGASVSILLRQGSSIHMGWLGDSRLMVATIYGGFHRLDLLSDPQLVQNEPEGRRMAEQLAEVKEVSGELQAFAPNDSIGCRLSRAIGNFALADHGLLSQPELAKTSFEASPGLVLMGAGKLYDSMTGEVVLQKLLDGQLQTAGAGPALRHLCENLDLACILLYWPAPVEETLESETPAPAPTPTPVLPQVSEAPAPQAAMAAMATLPQPDAQIKVQEASAKFCPNCGTSNRPAARFCRRCGHRLGAEGQGTTTAKGAKAKAASAAERYATAASKPIENLMMATPQFAAVSQTSPVRDESQ</sequence>
<dbReference type="EMBL" id="CAMXCT010001557">
    <property type="protein sequence ID" value="CAI3991173.1"/>
    <property type="molecule type" value="Genomic_DNA"/>
</dbReference>
<name>A0A9P1FWI2_9DINO</name>
<feature type="compositionally biased region" description="Pro residues" evidence="1">
    <location>
        <begin position="234"/>
        <end position="244"/>
    </location>
</feature>
<evidence type="ECO:0000313" key="4">
    <source>
        <dbReference type="EMBL" id="CAI3991173.1"/>
    </source>
</evidence>
<dbReference type="Gene3D" id="3.60.40.10">
    <property type="entry name" value="PPM-type phosphatase domain"/>
    <property type="match status" value="2"/>
</dbReference>
<dbReference type="Gene3D" id="2.60.40.150">
    <property type="entry name" value="C2 domain"/>
    <property type="match status" value="1"/>
</dbReference>
<feature type="region of interest" description="Disordered" evidence="1">
    <location>
        <begin position="764"/>
        <end position="829"/>
    </location>
</feature>
<evidence type="ECO:0000259" key="3">
    <source>
        <dbReference type="PROSITE" id="PS51746"/>
    </source>
</evidence>
<feature type="compositionally biased region" description="Low complexity" evidence="1">
    <location>
        <begin position="281"/>
        <end position="298"/>
    </location>
</feature>
<comment type="caution">
    <text evidence="4">The sequence shown here is derived from an EMBL/GenBank/DDBJ whole genome shotgun (WGS) entry which is preliminary data.</text>
</comment>
<evidence type="ECO:0000313" key="5">
    <source>
        <dbReference type="EMBL" id="CAL4778485.1"/>
    </source>
</evidence>
<feature type="region of interest" description="Disordered" evidence="1">
    <location>
        <begin position="1"/>
        <end position="59"/>
    </location>
</feature>
<feature type="domain" description="C2" evidence="2">
    <location>
        <begin position="447"/>
        <end position="565"/>
    </location>
</feature>
<gene>
    <name evidence="4" type="ORF">C1SCF055_LOCUS18102</name>
</gene>
<dbReference type="Pfam" id="PF00168">
    <property type="entry name" value="C2"/>
    <property type="match status" value="1"/>
</dbReference>
<dbReference type="GO" id="GO:0004722">
    <property type="term" value="F:protein serine/threonine phosphatase activity"/>
    <property type="evidence" value="ECO:0007669"/>
    <property type="project" value="InterPro"/>
</dbReference>
<keyword evidence="6" id="KW-1185">Reference proteome</keyword>
<reference evidence="5 6" key="2">
    <citation type="submission" date="2024-05" db="EMBL/GenBank/DDBJ databases">
        <authorList>
            <person name="Chen Y."/>
            <person name="Shah S."/>
            <person name="Dougan E. K."/>
            <person name="Thang M."/>
            <person name="Chan C."/>
        </authorList>
    </citation>
    <scope>NUCLEOTIDE SEQUENCE [LARGE SCALE GENOMIC DNA]</scope>
</reference>
<organism evidence="4">
    <name type="scientific">Cladocopium goreaui</name>
    <dbReference type="NCBI Taxonomy" id="2562237"/>
    <lineage>
        <taxon>Eukaryota</taxon>
        <taxon>Sar</taxon>
        <taxon>Alveolata</taxon>
        <taxon>Dinophyceae</taxon>
        <taxon>Suessiales</taxon>
        <taxon>Symbiodiniaceae</taxon>
        <taxon>Cladocopium</taxon>
    </lineage>
</organism>
<reference evidence="4" key="1">
    <citation type="submission" date="2022-10" db="EMBL/GenBank/DDBJ databases">
        <authorList>
            <person name="Chen Y."/>
            <person name="Dougan E. K."/>
            <person name="Chan C."/>
            <person name="Rhodes N."/>
            <person name="Thang M."/>
        </authorList>
    </citation>
    <scope>NUCLEOTIDE SEQUENCE</scope>
</reference>
<feature type="compositionally biased region" description="Basic and acidic residues" evidence="1">
    <location>
        <begin position="764"/>
        <end position="776"/>
    </location>
</feature>
<dbReference type="OrthoDB" id="427145at2759"/>
<accession>A0A9P1FWI2</accession>
<evidence type="ECO:0000256" key="1">
    <source>
        <dbReference type="SAM" id="MobiDB-lite"/>
    </source>
</evidence>
<dbReference type="CDD" id="cd00143">
    <property type="entry name" value="PP2Cc"/>
    <property type="match status" value="1"/>
</dbReference>
<dbReference type="SMART" id="SM00239">
    <property type="entry name" value="C2"/>
    <property type="match status" value="1"/>
</dbReference>
<feature type="compositionally biased region" description="Polar residues" evidence="1">
    <location>
        <begin position="26"/>
        <end position="48"/>
    </location>
</feature>
<dbReference type="SUPFAM" id="SSF49562">
    <property type="entry name" value="C2 domain (Calcium/lipid-binding domain, CaLB)"/>
    <property type="match status" value="1"/>
</dbReference>
<dbReference type="Proteomes" id="UP001152797">
    <property type="component" value="Unassembled WGS sequence"/>
</dbReference>
<dbReference type="InterPro" id="IPR035892">
    <property type="entry name" value="C2_domain_sf"/>
</dbReference>
<proteinExistence type="predicted"/>
<dbReference type="PANTHER" id="PTHR47992">
    <property type="entry name" value="PROTEIN PHOSPHATASE"/>
    <property type="match status" value="1"/>
</dbReference>
<dbReference type="EMBL" id="CAMXCT020001557">
    <property type="protein sequence ID" value="CAL1144548.1"/>
    <property type="molecule type" value="Genomic_DNA"/>
</dbReference>
<feature type="compositionally biased region" description="Polar residues" evidence="1">
    <location>
        <begin position="215"/>
        <end position="229"/>
    </location>
</feature>
<protein>
    <submittedName>
        <fullName evidence="5">C2 domain-containing protein</fullName>
    </submittedName>
</protein>
<dbReference type="SUPFAM" id="SSF81606">
    <property type="entry name" value="PP2C-like"/>
    <property type="match status" value="2"/>
</dbReference>
<dbReference type="Pfam" id="PF13240">
    <property type="entry name" value="Zn_Ribbon_1"/>
    <property type="match status" value="1"/>
</dbReference>
<dbReference type="InterPro" id="IPR036457">
    <property type="entry name" value="PPM-type-like_dom_sf"/>
</dbReference>